<feature type="transmembrane region" description="Helical" evidence="1">
    <location>
        <begin position="70"/>
        <end position="87"/>
    </location>
</feature>
<dbReference type="RefSeq" id="WP_193637349.1">
    <property type="nucleotide sequence ID" value="NZ_JADCSA010000004.1"/>
</dbReference>
<organism evidence="2 3">
    <name type="scientific">Nocardioides malaquae</name>
    <dbReference type="NCBI Taxonomy" id="2773426"/>
    <lineage>
        <taxon>Bacteria</taxon>
        <taxon>Bacillati</taxon>
        <taxon>Actinomycetota</taxon>
        <taxon>Actinomycetes</taxon>
        <taxon>Propionibacteriales</taxon>
        <taxon>Nocardioidaceae</taxon>
        <taxon>Nocardioides</taxon>
    </lineage>
</organism>
<evidence type="ECO:0000256" key="1">
    <source>
        <dbReference type="SAM" id="Phobius"/>
    </source>
</evidence>
<keyword evidence="1" id="KW-0812">Transmembrane</keyword>
<evidence type="ECO:0000313" key="3">
    <source>
        <dbReference type="Proteomes" id="UP000756387"/>
    </source>
</evidence>
<proteinExistence type="predicted"/>
<sequence>MIDAAPEVGSSRPGVRPDALATAGAVVATLVAVGAGFLAGLVSTALGIVFAMPPMQFGQQVDHPTTVRDVVVSCLICAVPLGVALVLGRSVQRVRVAAAGILIGAGTVGLGCLAVFGGAALG</sequence>
<feature type="transmembrane region" description="Helical" evidence="1">
    <location>
        <begin position="99"/>
        <end position="121"/>
    </location>
</feature>
<protein>
    <recommendedName>
        <fullName evidence="4">DUF389 domain-containing protein</fullName>
    </recommendedName>
</protein>
<dbReference type="EMBL" id="JADCSA010000004">
    <property type="protein sequence ID" value="MBE7324005.1"/>
    <property type="molecule type" value="Genomic_DNA"/>
</dbReference>
<keyword evidence="1" id="KW-0472">Membrane</keyword>
<comment type="caution">
    <text evidence="2">The sequence shown here is derived from an EMBL/GenBank/DDBJ whole genome shotgun (WGS) entry which is preliminary data.</text>
</comment>
<dbReference type="Proteomes" id="UP000756387">
    <property type="component" value="Unassembled WGS sequence"/>
</dbReference>
<feature type="transmembrane region" description="Helical" evidence="1">
    <location>
        <begin position="20"/>
        <end position="50"/>
    </location>
</feature>
<keyword evidence="3" id="KW-1185">Reference proteome</keyword>
<reference evidence="2 3" key="1">
    <citation type="submission" date="2020-10" db="EMBL/GenBank/DDBJ databases">
        <title>Nocardioides sp. isolated from sludge.</title>
        <authorList>
            <person name="Zhang X."/>
        </authorList>
    </citation>
    <scope>NUCLEOTIDE SEQUENCE [LARGE SCALE GENOMIC DNA]</scope>
    <source>
        <strain evidence="2 3">Y6</strain>
    </source>
</reference>
<evidence type="ECO:0008006" key="4">
    <source>
        <dbReference type="Google" id="ProtNLM"/>
    </source>
</evidence>
<evidence type="ECO:0000313" key="2">
    <source>
        <dbReference type="EMBL" id="MBE7324005.1"/>
    </source>
</evidence>
<keyword evidence="1" id="KW-1133">Transmembrane helix</keyword>
<name>A0ABR9RRI3_9ACTN</name>
<gene>
    <name evidence="2" type="ORF">IEQ44_04995</name>
</gene>
<accession>A0ABR9RRI3</accession>